<evidence type="ECO:0000313" key="2">
    <source>
        <dbReference type="Proteomes" id="UP000465609"/>
    </source>
</evidence>
<gene>
    <name evidence="1" type="ORF">MAUB_00560</name>
</gene>
<protein>
    <submittedName>
        <fullName evidence="1">Uncharacterized protein</fullName>
    </submittedName>
</protein>
<dbReference type="Proteomes" id="UP000465609">
    <property type="component" value="Chromosome"/>
</dbReference>
<proteinExistence type="predicted"/>
<dbReference type="RefSeq" id="WP_138230279.1">
    <property type="nucleotide sequence ID" value="NZ_AP022577.1"/>
</dbReference>
<accession>A0ABM7I6K6</accession>
<organism evidence="1 2">
    <name type="scientific">Mycolicibacterium aubagnense</name>
    <dbReference type="NCBI Taxonomy" id="319707"/>
    <lineage>
        <taxon>Bacteria</taxon>
        <taxon>Bacillati</taxon>
        <taxon>Actinomycetota</taxon>
        <taxon>Actinomycetes</taxon>
        <taxon>Mycobacteriales</taxon>
        <taxon>Mycobacteriaceae</taxon>
        <taxon>Mycolicibacterium</taxon>
    </lineage>
</organism>
<keyword evidence="2" id="KW-1185">Reference proteome</keyword>
<name>A0ABM7I6K6_9MYCO</name>
<evidence type="ECO:0000313" key="1">
    <source>
        <dbReference type="EMBL" id="BBX82183.1"/>
    </source>
</evidence>
<reference evidence="1 2" key="1">
    <citation type="journal article" date="2019" name="Emerg. Microbes Infect.">
        <title>Comprehensive subspecies identification of 175 nontuberculous mycobacteria species based on 7547 genomic profiles.</title>
        <authorList>
            <person name="Matsumoto Y."/>
            <person name="Kinjo T."/>
            <person name="Motooka D."/>
            <person name="Nabeya D."/>
            <person name="Jung N."/>
            <person name="Uechi K."/>
            <person name="Horii T."/>
            <person name="Iida T."/>
            <person name="Fujita J."/>
            <person name="Nakamura S."/>
        </authorList>
    </citation>
    <scope>NUCLEOTIDE SEQUENCE [LARGE SCALE GENOMIC DNA]</scope>
    <source>
        <strain evidence="1 2">JCM 15296</strain>
    </source>
</reference>
<sequence length="80" mass="8657">MILRTFRVYRAVRAETAGFAASDELVAREAASESEARARGVWGAVHPADEVSVEYVGEMSGAEYAAAAQHTRPLYTVVRA</sequence>
<dbReference type="EMBL" id="AP022577">
    <property type="protein sequence ID" value="BBX82183.1"/>
    <property type="molecule type" value="Genomic_DNA"/>
</dbReference>